<dbReference type="AlphaFoldDB" id="A0A410X2J2"/>
<evidence type="ECO:0000313" key="3">
    <source>
        <dbReference type="Proteomes" id="UP000288943"/>
    </source>
</evidence>
<dbReference type="Pfam" id="PF10835">
    <property type="entry name" value="DUF2573"/>
    <property type="match status" value="1"/>
</dbReference>
<reference evidence="2 3" key="1">
    <citation type="submission" date="2018-01" db="EMBL/GenBank/DDBJ databases">
        <title>The whole genome sequencing and assembly of Paenibacillus chitinolyticus KCCM 41400 strain.</title>
        <authorList>
            <person name="Kim J.-Y."/>
            <person name="Park M.-K."/>
            <person name="Lee Y.-J."/>
            <person name="Yi H."/>
            <person name="Bahn Y.-S."/>
            <person name="Kim J.F."/>
            <person name="Lee D.-W."/>
        </authorList>
    </citation>
    <scope>NUCLEOTIDE SEQUENCE [LARGE SCALE GENOMIC DNA]</scope>
    <source>
        <strain evidence="2 3">KCCM 41400</strain>
    </source>
</reference>
<proteinExistence type="predicted"/>
<evidence type="ECO:0000313" key="1">
    <source>
        <dbReference type="EMBL" id="MCY9599420.1"/>
    </source>
</evidence>
<dbReference type="GeneID" id="95378118"/>
<dbReference type="RefSeq" id="WP_042233391.1">
    <property type="nucleotide sequence ID" value="NZ_CP026520.1"/>
</dbReference>
<evidence type="ECO:0000313" key="4">
    <source>
        <dbReference type="Proteomes" id="UP001527202"/>
    </source>
</evidence>
<dbReference type="EMBL" id="CP026520">
    <property type="protein sequence ID" value="QAV20827.1"/>
    <property type="molecule type" value="Genomic_DNA"/>
</dbReference>
<reference evidence="1 4" key="2">
    <citation type="submission" date="2022-05" db="EMBL/GenBank/DDBJ databases">
        <title>Genome Sequencing of Bee-Associated Microbes.</title>
        <authorList>
            <person name="Dunlap C."/>
        </authorList>
    </citation>
    <scope>NUCLEOTIDE SEQUENCE [LARGE SCALE GENOMIC DNA]</scope>
    <source>
        <strain evidence="1 4">NRRL B-23120</strain>
    </source>
</reference>
<evidence type="ECO:0000313" key="2">
    <source>
        <dbReference type="EMBL" id="QAV20827.1"/>
    </source>
</evidence>
<name>A0A410X2J2_9BACL</name>
<dbReference type="OrthoDB" id="2619783at2"/>
<sequence length="85" mass="9636">MSQDFENEFNALVSKAAELLTGDGSSEMSEKIKIWAVYQHLHKAMPALTNHWNGSHPDAKAQVRAIFEEIRDLNERQKASRGKPE</sequence>
<dbReference type="Proteomes" id="UP001527202">
    <property type="component" value="Unassembled WGS sequence"/>
</dbReference>
<organism evidence="2 3">
    <name type="scientific">Paenibacillus chitinolyticus</name>
    <dbReference type="NCBI Taxonomy" id="79263"/>
    <lineage>
        <taxon>Bacteria</taxon>
        <taxon>Bacillati</taxon>
        <taxon>Bacillota</taxon>
        <taxon>Bacilli</taxon>
        <taxon>Bacillales</taxon>
        <taxon>Paenibacillaceae</taxon>
        <taxon>Paenibacillus</taxon>
    </lineage>
</organism>
<keyword evidence="4" id="KW-1185">Reference proteome</keyword>
<dbReference type="InterPro" id="IPR020393">
    <property type="entry name" value="Uncharacterised_YusU"/>
</dbReference>
<dbReference type="EMBL" id="JAMDMJ010000042">
    <property type="protein sequence ID" value="MCY9599420.1"/>
    <property type="molecule type" value="Genomic_DNA"/>
</dbReference>
<gene>
    <name evidence="1" type="ORF">M5X16_27120</name>
    <name evidence="2" type="ORF">PC41400_25335</name>
</gene>
<protein>
    <submittedName>
        <fullName evidence="2">DUF2573 domain-containing protein</fullName>
    </submittedName>
    <submittedName>
        <fullName evidence="1">YusU family protein</fullName>
    </submittedName>
</protein>
<accession>A0A410X2J2</accession>
<dbReference type="Proteomes" id="UP000288943">
    <property type="component" value="Chromosome"/>
</dbReference>
<dbReference type="KEGG" id="pchi:PC41400_25335"/>